<sequence>MDHIYQVSSIDNLVAAHKSSDSILLPKQIRLNKVDFPESHSGEILASVFSKISAFPIYISPQYLTYIQSVSKHLHTAITDIVSRWWDDGDLYASISLNPKVERLLRKLDTEGITWQSGSWRPDFLIEESAETTYPRIKICEINARFGLNGFFCSQGVANGFYKNATSSTQPAFSQFTDVFGYIFDNAKPIHVLKGRELGYDIHHLRNETRSEVIFATIDQLRIVSTNTGNRLLQVVGDDEIEISQVILELHQDEILSIPEDLLWEISIRSRINDLRTIMLVHDKRMLGIVRRQLVNLVSRGVLSIQAAALLENSIAETILPDTLEYRQALDSPRDEQWLFKPAGSGKGAGIIFRNDMPENEWRSFIATTQTPHVLQRGVNHKTFNLVMPSEDCSIRRVEWDIVGTFFVVNGYFSGFGPWRSSAEKICALSRGGSWMLGVCDRACLPFPMHPKSRGTRRPSRTISEHSADLQLFPPKIIEAFSPSCGAAIKHIAEVHQSLEESGVALVRLNFADPSSDYLVSLVRDGLHPTYNHGLPVDHSQTKGWLWDVKPIHGKVHTSVDPLARSETMHVFPWHTDCSFEASPPRHFALHVLHADRHGGGSLSLVRTADIVQELSEEAISRLSMPQFEFTVPDEFNKGASQNLVGPLLDMSFGEPKLRFRRDIISPTTQAAADALEELDKILDECKSSSGRSLRKVMKAEDLPDGMVIVVDNAKWLHARNQVNDPDRHLRRVRWNAQPFAAAC</sequence>
<feature type="domain" description="TauD/TfdA-like" evidence="2">
    <location>
        <begin position="492"/>
        <end position="733"/>
    </location>
</feature>
<dbReference type="EMBL" id="JAVHJO010000004">
    <property type="protein sequence ID" value="KAK6540603.1"/>
    <property type="molecule type" value="Genomic_DNA"/>
</dbReference>
<dbReference type="SUPFAM" id="SSF51197">
    <property type="entry name" value="Clavaminate synthase-like"/>
    <property type="match status" value="1"/>
</dbReference>
<dbReference type="Gene3D" id="3.60.130.10">
    <property type="entry name" value="Clavaminate synthase-like"/>
    <property type="match status" value="1"/>
</dbReference>
<evidence type="ECO:0000256" key="1">
    <source>
        <dbReference type="ARBA" id="ARBA00023002"/>
    </source>
</evidence>
<proteinExistence type="predicted"/>
<dbReference type="Pfam" id="PF02668">
    <property type="entry name" value="TauD"/>
    <property type="match status" value="1"/>
</dbReference>
<name>A0AAV9XLF5_9PEZI</name>
<accession>A0AAV9XLF5</accession>
<organism evidence="3 4">
    <name type="scientific">Orbilia ellipsospora</name>
    <dbReference type="NCBI Taxonomy" id="2528407"/>
    <lineage>
        <taxon>Eukaryota</taxon>
        <taxon>Fungi</taxon>
        <taxon>Dikarya</taxon>
        <taxon>Ascomycota</taxon>
        <taxon>Pezizomycotina</taxon>
        <taxon>Orbiliomycetes</taxon>
        <taxon>Orbiliales</taxon>
        <taxon>Orbiliaceae</taxon>
        <taxon>Orbilia</taxon>
    </lineage>
</organism>
<dbReference type="AlphaFoldDB" id="A0AAV9XLF5"/>
<dbReference type="InterPro" id="IPR042098">
    <property type="entry name" value="TauD-like_sf"/>
</dbReference>
<protein>
    <recommendedName>
        <fullName evidence="2">TauD/TfdA-like domain-containing protein</fullName>
    </recommendedName>
</protein>
<evidence type="ECO:0000259" key="2">
    <source>
        <dbReference type="Pfam" id="PF02668"/>
    </source>
</evidence>
<keyword evidence="1" id="KW-0560">Oxidoreductase</keyword>
<evidence type="ECO:0000313" key="3">
    <source>
        <dbReference type="EMBL" id="KAK6540603.1"/>
    </source>
</evidence>
<dbReference type="GO" id="GO:0016491">
    <property type="term" value="F:oxidoreductase activity"/>
    <property type="evidence" value="ECO:0007669"/>
    <property type="project" value="UniProtKB-KW"/>
</dbReference>
<keyword evidence="4" id="KW-1185">Reference proteome</keyword>
<dbReference type="Proteomes" id="UP001365542">
    <property type="component" value="Unassembled WGS sequence"/>
</dbReference>
<gene>
    <name evidence="3" type="ORF">TWF694_007998</name>
</gene>
<reference evidence="3 4" key="1">
    <citation type="submission" date="2019-10" db="EMBL/GenBank/DDBJ databases">
        <authorList>
            <person name="Palmer J.M."/>
        </authorList>
    </citation>
    <scope>NUCLEOTIDE SEQUENCE [LARGE SCALE GENOMIC DNA]</scope>
    <source>
        <strain evidence="3 4">TWF694</strain>
    </source>
</reference>
<comment type="caution">
    <text evidence="3">The sequence shown here is derived from an EMBL/GenBank/DDBJ whole genome shotgun (WGS) entry which is preliminary data.</text>
</comment>
<dbReference type="SUPFAM" id="SSF56059">
    <property type="entry name" value="Glutathione synthetase ATP-binding domain-like"/>
    <property type="match status" value="1"/>
</dbReference>
<dbReference type="InterPro" id="IPR003819">
    <property type="entry name" value="TauD/TfdA-like"/>
</dbReference>
<evidence type="ECO:0000313" key="4">
    <source>
        <dbReference type="Proteomes" id="UP001365542"/>
    </source>
</evidence>